<dbReference type="SMART" id="SM00388">
    <property type="entry name" value="HisKA"/>
    <property type="match status" value="1"/>
</dbReference>
<dbReference type="EMBL" id="QHCS01000004">
    <property type="protein sequence ID" value="RHX84849.1"/>
    <property type="molecule type" value="Genomic_DNA"/>
</dbReference>
<dbReference type="GO" id="GO:0000155">
    <property type="term" value="F:phosphorelay sensor kinase activity"/>
    <property type="evidence" value="ECO:0007669"/>
    <property type="project" value="InterPro"/>
</dbReference>
<accession>A0A8B3CMH1</accession>
<keyword evidence="4" id="KW-0808">Transferase</keyword>
<dbReference type="SUPFAM" id="SSF47384">
    <property type="entry name" value="Homodimeric domain of signal transducing histidine kinase"/>
    <property type="match status" value="1"/>
</dbReference>
<evidence type="ECO:0000313" key="8">
    <source>
        <dbReference type="Proteomes" id="UP000266669"/>
    </source>
</evidence>
<dbReference type="Pfam" id="PF02518">
    <property type="entry name" value="HATPase_c"/>
    <property type="match status" value="1"/>
</dbReference>
<dbReference type="InterPro" id="IPR003661">
    <property type="entry name" value="HisK_dim/P_dom"/>
</dbReference>
<dbReference type="EC" id="2.7.13.3" evidence="2"/>
<dbReference type="InterPro" id="IPR003594">
    <property type="entry name" value="HATPase_dom"/>
</dbReference>
<reference evidence="8" key="1">
    <citation type="submission" date="2018-05" db="EMBL/GenBank/DDBJ databases">
        <title>Leptospira yasudae sp. nov. and Leptospira stimsonii sp. nov., two pathogenic species of the genus Leptospira isolated from environmental sources.</title>
        <authorList>
            <person name="Casanovas-Massana A."/>
            <person name="Hamond C."/>
            <person name="Santos L.A."/>
            <person name="Hacker K.P."/>
            <person name="Balassiano I."/>
            <person name="Medeiros M.A."/>
            <person name="Reis M.G."/>
            <person name="Ko A.I."/>
            <person name="Wunder E.A."/>
        </authorList>
    </citation>
    <scope>NUCLEOTIDE SEQUENCE [LARGE SCALE GENOMIC DNA]</scope>
    <source>
        <strain evidence="8">AMB6-RJ</strain>
    </source>
</reference>
<dbReference type="Proteomes" id="UP000266669">
    <property type="component" value="Unassembled WGS sequence"/>
</dbReference>
<sequence>MIRPFFKTKICYFKEFYGISLRSLNLIARANGWIVNTIILTEGNAFLTESVFSILSQLRTPLGILDKNFQVMFCNDSFATLCGESERELCKGKSLDQIIKIRNRSQIEEFRNLNIGNSIEFQGRTRTDFGKETEFKAVLNRVRIDSSECFLLEILEYFEEGFFRNKEKELSAVVSKVYHDLQEPIRNLTSFLKLLSKRSSEELSQDGKEFLQISLAGADRLWNRINSLLSFVRIEKEGKRFRKISLRETLEASLLDLEKDIEASDLTLEWIGEFPEIQGSAPLLQELFFNLFQNSIHFRKPNKPGRILISYQEFPKVHRIRVQDDGIGVELNGEPYRIELFHRYPNAQSVKGMGCGLFFSKKIAELHGGSLEVESSPSGFSVTIDLPIEPVSESL</sequence>
<dbReference type="InterPro" id="IPR036890">
    <property type="entry name" value="HATPase_C_sf"/>
</dbReference>
<dbReference type="Gene3D" id="3.30.565.10">
    <property type="entry name" value="Histidine kinase-like ATPase, C-terminal domain"/>
    <property type="match status" value="1"/>
</dbReference>
<dbReference type="InterPro" id="IPR005467">
    <property type="entry name" value="His_kinase_dom"/>
</dbReference>
<evidence type="ECO:0000256" key="2">
    <source>
        <dbReference type="ARBA" id="ARBA00012438"/>
    </source>
</evidence>
<dbReference type="Gene3D" id="3.30.450.20">
    <property type="entry name" value="PAS domain"/>
    <property type="match status" value="1"/>
</dbReference>
<dbReference type="PROSITE" id="PS50109">
    <property type="entry name" value="HIS_KIN"/>
    <property type="match status" value="1"/>
</dbReference>
<comment type="caution">
    <text evidence="7">The sequence shown here is derived from an EMBL/GenBank/DDBJ whole genome shotgun (WGS) entry which is preliminary data.</text>
</comment>
<dbReference type="Pfam" id="PF00512">
    <property type="entry name" value="HisKA"/>
    <property type="match status" value="1"/>
</dbReference>
<protein>
    <recommendedName>
        <fullName evidence="2">histidine kinase</fullName>
        <ecNumber evidence="2">2.7.13.3</ecNumber>
    </recommendedName>
</protein>
<dbReference type="InterPro" id="IPR052162">
    <property type="entry name" value="Sensor_kinase/Photoreceptor"/>
</dbReference>
<dbReference type="SMART" id="SM00387">
    <property type="entry name" value="HATPase_c"/>
    <property type="match status" value="1"/>
</dbReference>
<dbReference type="PANTHER" id="PTHR43304">
    <property type="entry name" value="PHYTOCHROME-LIKE PROTEIN CPH1"/>
    <property type="match status" value="1"/>
</dbReference>
<dbReference type="AlphaFoldDB" id="A0A8B3CMH1"/>
<gene>
    <name evidence="7" type="ORF">DLM78_15545</name>
</gene>
<keyword evidence="3" id="KW-0597">Phosphoprotein</keyword>
<evidence type="ECO:0000313" key="7">
    <source>
        <dbReference type="EMBL" id="RHX84849.1"/>
    </source>
</evidence>
<feature type="domain" description="Histidine kinase" evidence="6">
    <location>
        <begin position="176"/>
        <end position="390"/>
    </location>
</feature>
<organism evidence="7 8">
    <name type="scientific">Leptospira stimsonii</name>
    <dbReference type="NCBI Taxonomy" id="2202203"/>
    <lineage>
        <taxon>Bacteria</taxon>
        <taxon>Pseudomonadati</taxon>
        <taxon>Spirochaetota</taxon>
        <taxon>Spirochaetia</taxon>
        <taxon>Leptospirales</taxon>
        <taxon>Leptospiraceae</taxon>
        <taxon>Leptospira</taxon>
    </lineage>
</organism>
<name>A0A8B3CMH1_9LEPT</name>
<dbReference type="SUPFAM" id="SSF55874">
    <property type="entry name" value="ATPase domain of HSP90 chaperone/DNA topoisomerase II/histidine kinase"/>
    <property type="match status" value="1"/>
</dbReference>
<dbReference type="PANTHER" id="PTHR43304:SF1">
    <property type="entry name" value="PAC DOMAIN-CONTAINING PROTEIN"/>
    <property type="match status" value="1"/>
</dbReference>
<dbReference type="PRINTS" id="PR00344">
    <property type="entry name" value="BCTRLSENSOR"/>
</dbReference>
<evidence type="ECO:0000256" key="3">
    <source>
        <dbReference type="ARBA" id="ARBA00022553"/>
    </source>
</evidence>
<evidence type="ECO:0000256" key="1">
    <source>
        <dbReference type="ARBA" id="ARBA00000085"/>
    </source>
</evidence>
<dbReference type="Gene3D" id="1.10.287.130">
    <property type="match status" value="1"/>
</dbReference>
<evidence type="ECO:0000259" key="6">
    <source>
        <dbReference type="PROSITE" id="PS50109"/>
    </source>
</evidence>
<proteinExistence type="predicted"/>
<dbReference type="InterPro" id="IPR036097">
    <property type="entry name" value="HisK_dim/P_sf"/>
</dbReference>
<dbReference type="InterPro" id="IPR004358">
    <property type="entry name" value="Sig_transdc_His_kin-like_C"/>
</dbReference>
<evidence type="ECO:0000256" key="4">
    <source>
        <dbReference type="ARBA" id="ARBA00022679"/>
    </source>
</evidence>
<dbReference type="InterPro" id="IPR000014">
    <property type="entry name" value="PAS"/>
</dbReference>
<evidence type="ECO:0000256" key="5">
    <source>
        <dbReference type="ARBA" id="ARBA00022777"/>
    </source>
</evidence>
<keyword evidence="5 7" id="KW-0418">Kinase</keyword>
<comment type="catalytic activity">
    <reaction evidence="1">
        <text>ATP + protein L-histidine = ADP + protein N-phospho-L-histidine.</text>
        <dbReference type="EC" id="2.7.13.3"/>
    </reaction>
</comment>
<dbReference type="CDD" id="cd00130">
    <property type="entry name" value="PAS"/>
    <property type="match status" value="1"/>
</dbReference>